<name>A0A7W2R331_9FLAO</name>
<reference evidence="1 2" key="1">
    <citation type="submission" date="2020-07" db="EMBL/GenBank/DDBJ databases">
        <title>Bacterium isolated from marine sediment.</title>
        <authorList>
            <person name="Shang D."/>
        </authorList>
    </citation>
    <scope>NUCLEOTIDE SEQUENCE [LARGE SCALE GENOMIC DNA]</scope>
    <source>
        <strain evidence="1 2">F6074</strain>
    </source>
</reference>
<protein>
    <recommendedName>
        <fullName evidence="3">Core-binding (CB) domain-containing protein</fullName>
    </recommendedName>
</protein>
<evidence type="ECO:0000313" key="2">
    <source>
        <dbReference type="Proteomes" id="UP000541857"/>
    </source>
</evidence>
<evidence type="ECO:0000313" key="1">
    <source>
        <dbReference type="EMBL" id="MBA6152397.1"/>
    </source>
</evidence>
<proteinExistence type="predicted"/>
<evidence type="ECO:0008006" key="3">
    <source>
        <dbReference type="Google" id="ProtNLM"/>
    </source>
</evidence>
<dbReference type="RefSeq" id="WP_182203930.1">
    <property type="nucleotide sequence ID" value="NZ_JACGLT010000004.1"/>
</dbReference>
<dbReference type="AlphaFoldDB" id="A0A7W2R331"/>
<comment type="caution">
    <text evidence="1">The sequence shown here is derived from an EMBL/GenBank/DDBJ whole genome shotgun (WGS) entry which is preliminary data.</text>
</comment>
<sequence length="89" mass="10577">MLEKFKKYLIDQGYSELTPSGNPSTVYDYIKRIERICERENITIKDLGLNIRFYVEKYGPYGKEAEFGKRSHSAFINALRRFEDFIQIN</sequence>
<accession>A0A7W2R331</accession>
<keyword evidence="2" id="KW-1185">Reference proteome</keyword>
<gene>
    <name evidence="1" type="ORF">H3Z82_06630</name>
</gene>
<dbReference type="Proteomes" id="UP000541857">
    <property type="component" value="Unassembled WGS sequence"/>
</dbReference>
<organism evidence="1 2">
    <name type="scientific">Gelidibacter maritimus</name>
    <dbReference type="NCBI Taxonomy" id="2761487"/>
    <lineage>
        <taxon>Bacteria</taxon>
        <taxon>Pseudomonadati</taxon>
        <taxon>Bacteroidota</taxon>
        <taxon>Flavobacteriia</taxon>
        <taxon>Flavobacteriales</taxon>
        <taxon>Flavobacteriaceae</taxon>
        <taxon>Gelidibacter</taxon>
    </lineage>
</organism>
<dbReference type="EMBL" id="JACGLT010000004">
    <property type="protein sequence ID" value="MBA6152397.1"/>
    <property type="molecule type" value="Genomic_DNA"/>
</dbReference>